<evidence type="ECO:0000256" key="6">
    <source>
        <dbReference type="ARBA" id="ARBA00023136"/>
    </source>
</evidence>
<feature type="transmembrane region" description="Helical" evidence="7">
    <location>
        <begin position="36"/>
        <end position="55"/>
    </location>
</feature>
<dbReference type="GeneID" id="303297621"/>
<feature type="transmembrane region" description="Helical" evidence="7">
    <location>
        <begin position="92"/>
        <end position="118"/>
    </location>
</feature>
<dbReference type="PANTHER" id="PTHR43227:SF11">
    <property type="entry name" value="BLL4140 PROTEIN"/>
    <property type="match status" value="1"/>
</dbReference>
<dbReference type="PROSITE" id="PS50928">
    <property type="entry name" value="ABC_TM1"/>
    <property type="match status" value="1"/>
</dbReference>
<dbReference type="Pfam" id="PF00528">
    <property type="entry name" value="BPD_transp_1"/>
    <property type="match status" value="1"/>
</dbReference>
<dbReference type="EMBL" id="JBHSLN010000020">
    <property type="protein sequence ID" value="MFC5297215.1"/>
    <property type="molecule type" value="Genomic_DNA"/>
</dbReference>
<evidence type="ECO:0000256" key="8">
    <source>
        <dbReference type="SAM" id="MobiDB-lite"/>
    </source>
</evidence>
<gene>
    <name evidence="10" type="ORF">ACFPK8_06795</name>
</gene>
<evidence type="ECO:0000259" key="9">
    <source>
        <dbReference type="PROSITE" id="PS50928"/>
    </source>
</evidence>
<accession>A0ABW0FH73</accession>
<feature type="region of interest" description="Disordered" evidence="8">
    <location>
        <begin position="1"/>
        <end position="28"/>
    </location>
</feature>
<sequence>MTLAQTRDVAAQEPASRPPTPKRRPGRWKRSLRRDWPLYTFAIAPLIFLAIFRYLPMLGNVIAFRRFRPGGNIFGDEWVGMLYVDMFIHDPAFWNVFTNTVIIGGMTLVVCFPLPIILALMLNEVRRTHFKKIVQSISYLPHFLSVVIVVGMVYQLLSLQGTVNQITEAFGGDAVSFLQKPEWFRFIYVASEAWQTVGWGTILYLAALTAVDDGLYEASRIDGANRWQQTWHVTIPGIRPTMVTLLILNIGNFLNVGFEKVLLLYNPMTYSTGDVISTYLYRVGLVSNNLSYAAAIGLFQAIIGFAMVMSANFISKRLVGTSLW</sequence>
<dbReference type="CDD" id="cd06261">
    <property type="entry name" value="TM_PBP2"/>
    <property type="match status" value="1"/>
</dbReference>
<evidence type="ECO:0000256" key="3">
    <source>
        <dbReference type="ARBA" id="ARBA00022475"/>
    </source>
</evidence>
<keyword evidence="6 7" id="KW-0472">Membrane</keyword>
<dbReference type="RefSeq" id="WP_193118697.1">
    <property type="nucleotide sequence ID" value="NZ_BAAAIR010000038.1"/>
</dbReference>
<reference evidence="11" key="1">
    <citation type="journal article" date="2019" name="Int. J. Syst. Evol. Microbiol.">
        <title>The Global Catalogue of Microorganisms (GCM) 10K type strain sequencing project: providing services to taxonomists for standard genome sequencing and annotation.</title>
        <authorList>
            <consortium name="The Broad Institute Genomics Platform"/>
            <consortium name="The Broad Institute Genome Sequencing Center for Infectious Disease"/>
            <person name="Wu L."/>
            <person name="Ma J."/>
        </authorList>
    </citation>
    <scope>NUCLEOTIDE SEQUENCE [LARGE SCALE GENOMIC DNA]</scope>
    <source>
        <strain evidence="11">CGMCC 1.16455</strain>
    </source>
</reference>
<dbReference type="SUPFAM" id="SSF161098">
    <property type="entry name" value="MetI-like"/>
    <property type="match status" value="1"/>
</dbReference>
<protein>
    <submittedName>
        <fullName evidence="10">ABC transporter permease</fullName>
    </submittedName>
</protein>
<keyword evidence="11" id="KW-1185">Reference proteome</keyword>
<evidence type="ECO:0000256" key="5">
    <source>
        <dbReference type="ARBA" id="ARBA00022989"/>
    </source>
</evidence>
<dbReference type="InterPro" id="IPR050809">
    <property type="entry name" value="UgpAE/MalFG_permease"/>
</dbReference>
<proteinExistence type="inferred from homology"/>
<evidence type="ECO:0000313" key="10">
    <source>
        <dbReference type="EMBL" id="MFC5297215.1"/>
    </source>
</evidence>
<feature type="transmembrane region" description="Helical" evidence="7">
    <location>
        <begin position="139"/>
        <end position="157"/>
    </location>
</feature>
<evidence type="ECO:0000256" key="7">
    <source>
        <dbReference type="RuleBase" id="RU363032"/>
    </source>
</evidence>
<dbReference type="InterPro" id="IPR000515">
    <property type="entry name" value="MetI-like"/>
</dbReference>
<keyword evidence="4 7" id="KW-0812">Transmembrane</keyword>
<evidence type="ECO:0000256" key="1">
    <source>
        <dbReference type="ARBA" id="ARBA00004651"/>
    </source>
</evidence>
<keyword evidence="5 7" id="KW-1133">Transmembrane helix</keyword>
<comment type="similarity">
    <text evidence="7">Belongs to the binding-protein-dependent transport system permease family.</text>
</comment>
<dbReference type="Gene3D" id="1.10.3720.10">
    <property type="entry name" value="MetI-like"/>
    <property type="match status" value="1"/>
</dbReference>
<evidence type="ECO:0000256" key="4">
    <source>
        <dbReference type="ARBA" id="ARBA00022692"/>
    </source>
</evidence>
<dbReference type="PANTHER" id="PTHR43227">
    <property type="entry name" value="BLL4140 PROTEIN"/>
    <property type="match status" value="1"/>
</dbReference>
<feature type="domain" description="ABC transmembrane type-1" evidence="9">
    <location>
        <begin position="97"/>
        <end position="311"/>
    </location>
</feature>
<comment type="subcellular location">
    <subcellularLocation>
        <location evidence="1 7">Cell membrane</location>
        <topology evidence="1 7">Multi-pass membrane protein</topology>
    </subcellularLocation>
</comment>
<evidence type="ECO:0000313" key="11">
    <source>
        <dbReference type="Proteomes" id="UP001595937"/>
    </source>
</evidence>
<dbReference type="Proteomes" id="UP001595937">
    <property type="component" value="Unassembled WGS sequence"/>
</dbReference>
<name>A0ABW0FH73_9MICO</name>
<dbReference type="InterPro" id="IPR035906">
    <property type="entry name" value="MetI-like_sf"/>
</dbReference>
<keyword evidence="2 7" id="KW-0813">Transport</keyword>
<comment type="caution">
    <text evidence="10">The sequence shown here is derived from an EMBL/GenBank/DDBJ whole genome shotgun (WGS) entry which is preliminary data.</text>
</comment>
<organism evidence="10 11">
    <name type="scientific">Brachybacterium tyrofermentans</name>
    <dbReference type="NCBI Taxonomy" id="47848"/>
    <lineage>
        <taxon>Bacteria</taxon>
        <taxon>Bacillati</taxon>
        <taxon>Actinomycetota</taxon>
        <taxon>Actinomycetes</taxon>
        <taxon>Micrococcales</taxon>
        <taxon>Dermabacteraceae</taxon>
        <taxon>Brachybacterium</taxon>
    </lineage>
</organism>
<keyword evidence="3" id="KW-1003">Cell membrane</keyword>
<feature type="transmembrane region" description="Helical" evidence="7">
    <location>
        <begin position="290"/>
        <end position="314"/>
    </location>
</feature>
<evidence type="ECO:0000256" key="2">
    <source>
        <dbReference type="ARBA" id="ARBA00022448"/>
    </source>
</evidence>